<dbReference type="GO" id="GO:0009073">
    <property type="term" value="P:aromatic amino acid family biosynthetic process"/>
    <property type="evidence" value="ECO:0007669"/>
    <property type="project" value="UniProtKB-KW"/>
</dbReference>
<feature type="domain" description="3-dehydroquinate synthase C-terminal" evidence="20">
    <location>
        <begin position="178"/>
        <end position="327"/>
    </location>
</feature>
<dbReference type="FunFam" id="1.20.1090.10:FF:000002">
    <property type="entry name" value="3-dehydroquinate synthase"/>
    <property type="match status" value="1"/>
</dbReference>
<keyword evidence="9 18" id="KW-0963">Cytoplasm</keyword>
<feature type="binding site" evidence="18">
    <location>
        <position position="148"/>
    </location>
    <ligand>
        <name>NAD(+)</name>
        <dbReference type="ChEBI" id="CHEBI:57540"/>
    </ligand>
</feature>
<evidence type="ECO:0000256" key="15">
    <source>
        <dbReference type="ARBA" id="ARBA00023141"/>
    </source>
</evidence>
<keyword evidence="15 18" id="KW-0057">Aromatic amino acid biosynthesis</keyword>
<dbReference type="InterPro" id="IPR050071">
    <property type="entry name" value="Dehydroquinate_synthase"/>
</dbReference>
<evidence type="ECO:0000256" key="8">
    <source>
        <dbReference type="ARBA" id="ARBA00017684"/>
    </source>
</evidence>
<comment type="subcellular location">
    <subcellularLocation>
        <location evidence="4 18">Cytoplasm</location>
    </subcellularLocation>
</comment>
<evidence type="ECO:0000256" key="11">
    <source>
        <dbReference type="ARBA" id="ARBA00022723"/>
    </source>
</evidence>
<feature type="binding site" evidence="18">
    <location>
        <begin position="102"/>
        <end position="106"/>
    </location>
    <ligand>
        <name>NAD(+)</name>
        <dbReference type="ChEBI" id="CHEBI:57540"/>
    </ligand>
</feature>
<evidence type="ECO:0000256" key="6">
    <source>
        <dbReference type="ARBA" id="ARBA00005412"/>
    </source>
</evidence>
<evidence type="ECO:0000313" key="21">
    <source>
        <dbReference type="EMBL" id="PPE75073.1"/>
    </source>
</evidence>
<comment type="function">
    <text evidence="3 18">Catalyzes the conversion of 3-deoxy-D-arabino-heptulosonate 7-phosphate (DAHP) to dehydroquinate (DHQ).</text>
</comment>
<evidence type="ECO:0000256" key="10">
    <source>
        <dbReference type="ARBA" id="ARBA00022605"/>
    </source>
</evidence>
<dbReference type="EC" id="4.2.3.4" evidence="7 18"/>
<dbReference type="GO" id="GO:0008652">
    <property type="term" value="P:amino acid biosynthetic process"/>
    <property type="evidence" value="ECO:0007669"/>
    <property type="project" value="UniProtKB-KW"/>
</dbReference>
<dbReference type="Gene3D" id="3.40.50.1970">
    <property type="match status" value="1"/>
</dbReference>
<reference evidence="21 22" key="1">
    <citation type="submission" date="2018-02" db="EMBL/GenBank/DDBJ databases">
        <title>Genome sequencing of Solimonas sp. HR-BB.</title>
        <authorList>
            <person name="Lee Y."/>
            <person name="Jeon C.O."/>
        </authorList>
    </citation>
    <scope>NUCLEOTIDE SEQUENCE [LARGE SCALE GENOMIC DNA]</scope>
    <source>
        <strain evidence="21 22">HR-BB</strain>
    </source>
</reference>
<dbReference type="GO" id="GO:0000166">
    <property type="term" value="F:nucleotide binding"/>
    <property type="evidence" value="ECO:0007669"/>
    <property type="project" value="UniProtKB-KW"/>
</dbReference>
<accession>A0A2S5TJB0</accession>
<dbReference type="Proteomes" id="UP000238220">
    <property type="component" value="Unassembled WGS sequence"/>
</dbReference>
<feature type="binding site" evidence="18">
    <location>
        <position position="266"/>
    </location>
    <ligand>
        <name>Zn(2+)</name>
        <dbReference type="ChEBI" id="CHEBI:29105"/>
    </ligand>
</feature>
<feature type="binding site" evidence="18">
    <location>
        <begin position="126"/>
        <end position="127"/>
    </location>
    <ligand>
        <name>NAD(+)</name>
        <dbReference type="ChEBI" id="CHEBI:57540"/>
    </ligand>
</feature>
<keyword evidence="11 18" id="KW-0479">Metal-binding</keyword>
<dbReference type="NCBIfam" id="TIGR01357">
    <property type="entry name" value="aroB"/>
    <property type="match status" value="1"/>
</dbReference>
<comment type="cofactor">
    <cofactor evidence="2 18">
        <name>NAD(+)</name>
        <dbReference type="ChEBI" id="CHEBI:57540"/>
    </cofactor>
</comment>
<evidence type="ECO:0000256" key="14">
    <source>
        <dbReference type="ARBA" id="ARBA00023027"/>
    </source>
</evidence>
<dbReference type="FunFam" id="3.40.50.1970:FF:000001">
    <property type="entry name" value="3-dehydroquinate synthase"/>
    <property type="match status" value="1"/>
</dbReference>
<dbReference type="GO" id="GO:0046872">
    <property type="term" value="F:metal ion binding"/>
    <property type="evidence" value="ECO:0007669"/>
    <property type="project" value="UniProtKB-KW"/>
</dbReference>
<keyword evidence="22" id="KW-1185">Reference proteome</keyword>
<dbReference type="HAMAP" id="MF_00110">
    <property type="entry name" value="DHQ_synthase"/>
    <property type="match status" value="1"/>
</dbReference>
<comment type="cofactor">
    <cofactor evidence="18">
        <name>Co(2+)</name>
        <dbReference type="ChEBI" id="CHEBI:48828"/>
    </cofactor>
    <cofactor evidence="18">
        <name>Zn(2+)</name>
        <dbReference type="ChEBI" id="CHEBI:29105"/>
    </cofactor>
    <text evidence="18">Binds 1 divalent metal cation per subunit. Can use either Co(2+) or Zn(2+).</text>
</comment>
<dbReference type="RefSeq" id="WP_104229299.1">
    <property type="nucleotide sequence ID" value="NZ_PSNW01000002.1"/>
</dbReference>
<keyword evidence="10 18" id="KW-0028">Amino-acid biosynthesis</keyword>
<dbReference type="Gene3D" id="1.20.1090.10">
    <property type="entry name" value="Dehydroquinate synthase-like - alpha domain"/>
    <property type="match status" value="1"/>
</dbReference>
<dbReference type="Pfam" id="PF24621">
    <property type="entry name" value="DHQS_C"/>
    <property type="match status" value="1"/>
</dbReference>
<comment type="catalytic activity">
    <reaction evidence="1 18">
        <text>7-phospho-2-dehydro-3-deoxy-D-arabino-heptonate = 3-dehydroquinate + phosphate</text>
        <dbReference type="Rhea" id="RHEA:21968"/>
        <dbReference type="ChEBI" id="CHEBI:32364"/>
        <dbReference type="ChEBI" id="CHEBI:43474"/>
        <dbReference type="ChEBI" id="CHEBI:58394"/>
        <dbReference type="EC" id="4.2.3.4"/>
    </reaction>
</comment>
<dbReference type="Pfam" id="PF01761">
    <property type="entry name" value="DHQ_synthase"/>
    <property type="match status" value="1"/>
</dbReference>
<proteinExistence type="inferred from homology"/>
<dbReference type="UniPathway" id="UPA00053">
    <property type="reaction ID" value="UER00085"/>
</dbReference>
<evidence type="ECO:0000256" key="16">
    <source>
        <dbReference type="ARBA" id="ARBA00023239"/>
    </source>
</evidence>
<keyword evidence="14 18" id="KW-0520">NAD</keyword>
<dbReference type="OrthoDB" id="9806583at2"/>
<evidence type="ECO:0000256" key="3">
    <source>
        <dbReference type="ARBA" id="ARBA00003485"/>
    </source>
</evidence>
<evidence type="ECO:0000256" key="18">
    <source>
        <dbReference type="HAMAP-Rule" id="MF_00110"/>
    </source>
</evidence>
<dbReference type="InterPro" id="IPR056179">
    <property type="entry name" value="DHQS_C"/>
</dbReference>
<evidence type="ECO:0000259" key="20">
    <source>
        <dbReference type="Pfam" id="PF24621"/>
    </source>
</evidence>
<name>A0A2S5TJB0_9GAMM</name>
<protein>
    <recommendedName>
        <fullName evidence="8 18">3-dehydroquinate synthase</fullName>
        <shortName evidence="18">DHQS</shortName>
        <ecNumber evidence="7 18">4.2.3.4</ecNumber>
    </recommendedName>
</protein>
<sequence length="364" mass="39470">MKSLNVELADRSYPIRIGAGLLADARQYAEVEGRRLKLVTDSNVAPLYLTHVLNALNLKEEDALVLPAGEEHKSWATVERVLDWMLGARLNRDGVLVALGGGVIGDMAGFAAAIYQRGIDFIQIPTTLLAQVDSSVGGKTGVNHPRGKNMIGAFHQPRLVLADTTALRSLPQRELLAGIAEVIKYGMLADSDFFKWLEQRLDDLLVLDTDALTKAIYRSCELKARIVAQDERESLAGGAGPRALLNLGHTFGHAIETYTGYTQWLHGEAVATGLVMAADLSARLGWMSAKDAERCTRLVARAGLPVKPPAGMTPEQFLELMGHDKKVAAGKLRLVLMRGIGLAVVSGDFDKDALQATLEHFTKQ</sequence>
<dbReference type="GO" id="GO:0009423">
    <property type="term" value="P:chorismate biosynthetic process"/>
    <property type="evidence" value="ECO:0007669"/>
    <property type="project" value="UniProtKB-UniRule"/>
</dbReference>
<evidence type="ECO:0000256" key="5">
    <source>
        <dbReference type="ARBA" id="ARBA00004661"/>
    </source>
</evidence>
<feature type="binding site" evidence="18">
    <location>
        <position position="249"/>
    </location>
    <ligand>
        <name>Zn(2+)</name>
        <dbReference type="ChEBI" id="CHEBI:29105"/>
    </ligand>
</feature>
<keyword evidence="16 18" id="KW-0456">Lyase</keyword>
<organism evidence="21 22">
    <name type="scientific">Solimonas fluminis</name>
    <dbReference type="NCBI Taxonomy" id="2086571"/>
    <lineage>
        <taxon>Bacteria</taxon>
        <taxon>Pseudomonadati</taxon>
        <taxon>Pseudomonadota</taxon>
        <taxon>Gammaproteobacteria</taxon>
        <taxon>Nevskiales</taxon>
        <taxon>Nevskiaceae</taxon>
        <taxon>Solimonas</taxon>
    </lineage>
</organism>
<feature type="domain" description="3-dehydroquinate synthase N-terminal" evidence="19">
    <location>
        <begin position="64"/>
        <end position="175"/>
    </location>
</feature>
<feature type="binding site" evidence="18">
    <location>
        <position position="139"/>
    </location>
    <ligand>
        <name>NAD(+)</name>
        <dbReference type="ChEBI" id="CHEBI:57540"/>
    </ligand>
</feature>
<evidence type="ECO:0000256" key="17">
    <source>
        <dbReference type="ARBA" id="ARBA00023285"/>
    </source>
</evidence>
<comment type="pathway">
    <text evidence="5 18">Metabolic intermediate biosynthesis; chorismate biosynthesis; chorismate from D-erythrose 4-phosphate and phosphoenolpyruvate: step 2/7.</text>
</comment>
<keyword evidence="13 18" id="KW-0862">Zinc</keyword>
<comment type="similarity">
    <text evidence="6 18">Belongs to the sugar phosphate cyclases superfamily. Dehydroquinate synthase family.</text>
</comment>
<evidence type="ECO:0000256" key="9">
    <source>
        <dbReference type="ARBA" id="ARBA00022490"/>
    </source>
</evidence>
<dbReference type="AlphaFoldDB" id="A0A2S5TJB0"/>
<dbReference type="InterPro" id="IPR030960">
    <property type="entry name" value="DHQS/DOIS_N"/>
</dbReference>
<keyword evidence="17 18" id="KW-0170">Cobalt</keyword>
<dbReference type="GO" id="GO:0005737">
    <property type="term" value="C:cytoplasm"/>
    <property type="evidence" value="ECO:0007669"/>
    <property type="project" value="UniProtKB-SubCell"/>
</dbReference>
<evidence type="ECO:0000256" key="1">
    <source>
        <dbReference type="ARBA" id="ARBA00001393"/>
    </source>
</evidence>
<evidence type="ECO:0000256" key="4">
    <source>
        <dbReference type="ARBA" id="ARBA00004496"/>
    </source>
</evidence>
<gene>
    <name evidence="18" type="primary">aroB</name>
    <name evidence="21" type="ORF">C3942_05200</name>
</gene>
<keyword evidence="12 18" id="KW-0547">Nucleotide-binding</keyword>
<feature type="binding site" evidence="18">
    <location>
        <position position="181"/>
    </location>
    <ligand>
        <name>Zn(2+)</name>
        <dbReference type="ChEBI" id="CHEBI:29105"/>
    </ligand>
</feature>
<dbReference type="GO" id="GO:0003856">
    <property type="term" value="F:3-dehydroquinate synthase activity"/>
    <property type="evidence" value="ECO:0007669"/>
    <property type="project" value="UniProtKB-UniRule"/>
</dbReference>
<evidence type="ECO:0000256" key="7">
    <source>
        <dbReference type="ARBA" id="ARBA00013031"/>
    </source>
</evidence>
<dbReference type="PIRSF" id="PIRSF001455">
    <property type="entry name" value="DHQ_synth"/>
    <property type="match status" value="1"/>
</dbReference>
<dbReference type="InterPro" id="IPR016037">
    <property type="entry name" value="DHQ_synth_AroB"/>
</dbReference>
<evidence type="ECO:0000256" key="2">
    <source>
        <dbReference type="ARBA" id="ARBA00001911"/>
    </source>
</evidence>
<evidence type="ECO:0000256" key="13">
    <source>
        <dbReference type="ARBA" id="ARBA00022833"/>
    </source>
</evidence>
<dbReference type="PANTHER" id="PTHR43622">
    <property type="entry name" value="3-DEHYDROQUINATE SYNTHASE"/>
    <property type="match status" value="1"/>
</dbReference>
<evidence type="ECO:0000313" key="22">
    <source>
        <dbReference type="Proteomes" id="UP000238220"/>
    </source>
</evidence>
<dbReference type="EMBL" id="PSNW01000002">
    <property type="protein sequence ID" value="PPE75073.1"/>
    <property type="molecule type" value="Genomic_DNA"/>
</dbReference>
<dbReference type="CDD" id="cd08195">
    <property type="entry name" value="DHQS"/>
    <property type="match status" value="1"/>
</dbReference>
<dbReference type="SUPFAM" id="SSF56796">
    <property type="entry name" value="Dehydroquinate synthase-like"/>
    <property type="match status" value="1"/>
</dbReference>
<dbReference type="InterPro" id="IPR030963">
    <property type="entry name" value="DHQ_synth_fam"/>
</dbReference>
<evidence type="ECO:0000259" key="19">
    <source>
        <dbReference type="Pfam" id="PF01761"/>
    </source>
</evidence>
<comment type="caution">
    <text evidence="18">Lacks conserved residue(s) required for the propagation of feature annotation.</text>
</comment>
<dbReference type="PANTHER" id="PTHR43622:SF7">
    <property type="entry name" value="3-DEHYDROQUINATE SYNTHASE, CHLOROPLASTIC"/>
    <property type="match status" value="1"/>
</dbReference>
<evidence type="ECO:0000256" key="12">
    <source>
        <dbReference type="ARBA" id="ARBA00022741"/>
    </source>
</evidence>
<comment type="caution">
    <text evidence="21">The sequence shown here is derived from an EMBL/GenBank/DDBJ whole genome shotgun (WGS) entry which is preliminary data.</text>
</comment>